<reference evidence="2" key="1">
    <citation type="submission" date="2023-04" db="EMBL/GenBank/DDBJ databases">
        <title>Sphingomonas sp. MAHUQ-71 isolated from rice field.</title>
        <authorList>
            <person name="Huq M.A."/>
        </authorList>
    </citation>
    <scope>NUCLEOTIDE SEQUENCE</scope>
    <source>
        <strain evidence="2">MAHUQ-71</strain>
    </source>
</reference>
<dbReference type="InterPro" id="IPR036188">
    <property type="entry name" value="FAD/NAD-bd_sf"/>
</dbReference>
<sequence length="556" mass="62215">MLPSVAFVGAGPTTIYTLHALVCRATTPFELTIFEEQPVAGRGTPYRPGWNDPAMLSNIASIELPLEETLVAWLERQPADHLRTFGIDRRDIDDRAFYPRLALGEYLRDQFEATINRARGQGIEVAVRTRCRVTDAVNVEDGIRLSVTPKDGETFEARFDHVVMATGHQWPEEPEVRPGYFLSPWPAAALSNIPPCKVGIRGSSLTAIDAAVAVAVEHGDFVEGEERLDYRPAPGTDAFRITMMSRKGLLPEADFFHPIPYEPLAICTTEAIEALVADQPDDLLERAFALFKAELAHADPAYADAVDLEHLDVEDFCDRFFAERMAADPFDWAERNLEEAKRNFETETTVPWRYAILRMHEAIEPIVPHLDEDAFARFSHHWKPVFVDDYATVPHESIERMLALHRAGKLDLLALGDDYRIDSHRRERGATLSLGSDDIHFPAFIEATGQRPLAAREFPFPSLRRQGIIRDEPSSEDGPPRGIAIDDQFHPVSGELPKDRLFCLSLPYILGRHPFSQGLTSSYEMGEIVGEELAKAIAGKVDEPPEQDTVREAATS</sequence>
<dbReference type="EMBL" id="JARYGZ010000001">
    <property type="protein sequence ID" value="MDH7638228.1"/>
    <property type="molecule type" value="Genomic_DNA"/>
</dbReference>
<dbReference type="PANTHER" id="PTHR40254">
    <property type="entry name" value="BLR0577 PROTEIN"/>
    <property type="match status" value="1"/>
</dbReference>
<comment type="caution">
    <text evidence="2">The sequence shown here is derived from an EMBL/GenBank/DDBJ whole genome shotgun (WGS) entry which is preliminary data.</text>
</comment>
<dbReference type="Proteomes" id="UP001160625">
    <property type="component" value="Unassembled WGS sequence"/>
</dbReference>
<dbReference type="Pfam" id="PF13454">
    <property type="entry name" value="NAD_binding_9"/>
    <property type="match status" value="1"/>
</dbReference>
<dbReference type="Gene3D" id="3.50.50.60">
    <property type="entry name" value="FAD/NAD(P)-binding domain"/>
    <property type="match status" value="1"/>
</dbReference>
<evidence type="ECO:0000313" key="2">
    <source>
        <dbReference type="EMBL" id="MDH7638228.1"/>
    </source>
</evidence>
<name>A0ABT6MYU8_9SPHN</name>
<dbReference type="RefSeq" id="WP_281043544.1">
    <property type="nucleotide sequence ID" value="NZ_JARYGZ010000001.1"/>
</dbReference>
<dbReference type="InterPro" id="IPR052189">
    <property type="entry name" value="L-asp_N-monooxygenase_NS-form"/>
</dbReference>
<organism evidence="2 3">
    <name type="scientific">Sphingomonas oryzagri</name>
    <dbReference type="NCBI Taxonomy" id="3042314"/>
    <lineage>
        <taxon>Bacteria</taxon>
        <taxon>Pseudomonadati</taxon>
        <taxon>Pseudomonadota</taxon>
        <taxon>Alphaproteobacteria</taxon>
        <taxon>Sphingomonadales</taxon>
        <taxon>Sphingomonadaceae</taxon>
        <taxon>Sphingomonas</taxon>
    </lineage>
</organism>
<keyword evidence="3" id="KW-1185">Reference proteome</keyword>
<accession>A0ABT6MYU8</accession>
<gene>
    <name evidence="2" type="ORF">QGN17_05755</name>
</gene>
<protein>
    <submittedName>
        <fullName evidence="2">FAD/NAD(P)-binding protein</fullName>
    </submittedName>
</protein>
<dbReference type="SUPFAM" id="SSF51905">
    <property type="entry name" value="FAD/NAD(P)-binding domain"/>
    <property type="match status" value="1"/>
</dbReference>
<proteinExistence type="predicted"/>
<evidence type="ECO:0000313" key="3">
    <source>
        <dbReference type="Proteomes" id="UP001160625"/>
    </source>
</evidence>
<evidence type="ECO:0000259" key="1">
    <source>
        <dbReference type="Pfam" id="PF13454"/>
    </source>
</evidence>
<dbReference type="InterPro" id="IPR038732">
    <property type="entry name" value="HpyO/CreE_NAD-binding"/>
</dbReference>
<dbReference type="PANTHER" id="PTHR40254:SF1">
    <property type="entry name" value="BLR0577 PROTEIN"/>
    <property type="match status" value="1"/>
</dbReference>
<feature type="domain" description="FAD-dependent urate hydroxylase HpyO/Asp monooxygenase CreE-like FAD/NAD(P)-binding" evidence="1">
    <location>
        <begin position="6"/>
        <end position="169"/>
    </location>
</feature>